<dbReference type="PROSITE" id="PS51886">
    <property type="entry name" value="TLDC"/>
    <property type="match status" value="1"/>
</dbReference>
<accession>A0A7S2IAT2</accession>
<reference evidence="6" key="1">
    <citation type="submission" date="2021-01" db="EMBL/GenBank/DDBJ databases">
        <authorList>
            <person name="Corre E."/>
            <person name="Pelletier E."/>
            <person name="Niang G."/>
            <person name="Scheremetjew M."/>
            <person name="Finn R."/>
            <person name="Kale V."/>
            <person name="Holt S."/>
            <person name="Cochrane G."/>
            <person name="Meng A."/>
            <person name="Brown T."/>
            <person name="Cohen L."/>
        </authorList>
    </citation>
    <scope>NUCLEOTIDE SEQUENCE</scope>
    <source>
        <strain evidence="6">CCMP826</strain>
    </source>
</reference>
<feature type="domain" description="TLDc" evidence="5">
    <location>
        <begin position="243"/>
        <end position="420"/>
    </location>
</feature>
<proteinExistence type="inferred from homology"/>
<dbReference type="PANTHER" id="PTHR23354">
    <property type="entry name" value="NUCLEOLAR PROTEIN 7/ESTROGEN RECEPTOR COACTIVATOR-RELATED"/>
    <property type="match status" value="1"/>
</dbReference>
<dbReference type="GO" id="GO:0005739">
    <property type="term" value="C:mitochondrion"/>
    <property type="evidence" value="ECO:0007669"/>
    <property type="project" value="UniProtKB-SubCell"/>
</dbReference>
<evidence type="ECO:0000313" key="6">
    <source>
        <dbReference type="EMBL" id="CAD9513902.1"/>
    </source>
</evidence>
<dbReference type="EMBL" id="HBGV01017604">
    <property type="protein sequence ID" value="CAD9513902.1"/>
    <property type="molecule type" value="Transcribed_RNA"/>
</dbReference>
<evidence type="ECO:0000256" key="2">
    <source>
        <dbReference type="ARBA" id="ARBA00009540"/>
    </source>
</evidence>
<organism evidence="6">
    <name type="scientific">Helicotheca tamesis</name>
    <dbReference type="NCBI Taxonomy" id="374047"/>
    <lineage>
        <taxon>Eukaryota</taxon>
        <taxon>Sar</taxon>
        <taxon>Stramenopiles</taxon>
        <taxon>Ochrophyta</taxon>
        <taxon>Bacillariophyta</taxon>
        <taxon>Mediophyceae</taxon>
        <taxon>Lithodesmiophycidae</taxon>
        <taxon>Lithodesmiales</taxon>
        <taxon>Lithodesmiaceae</taxon>
        <taxon>Helicotheca</taxon>
    </lineage>
</organism>
<protein>
    <recommendedName>
        <fullName evidence="4">Oxidation resistance protein 1</fullName>
    </recommendedName>
</protein>
<comment type="subcellular location">
    <subcellularLocation>
        <location evidence="1">Mitochondrion</location>
    </subcellularLocation>
</comment>
<name>A0A7S2IAT2_9STRA</name>
<dbReference type="InterPro" id="IPR006571">
    <property type="entry name" value="TLDc_dom"/>
</dbReference>
<dbReference type="SMART" id="SM00584">
    <property type="entry name" value="TLDc"/>
    <property type="match status" value="1"/>
</dbReference>
<evidence type="ECO:0000256" key="4">
    <source>
        <dbReference type="ARBA" id="ARBA00040604"/>
    </source>
</evidence>
<keyword evidence="3" id="KW-0496">Mitochondrion</keyword>
<gene>
    <name evidence="6" type="ORF">HTAM1171_LOCUS10860</name>
</gene>
<dbReference type="AlphaFoldDB" id="A0A7S2IAT2"/>
<evidence type="ECO:0000259" key="5">
    <source>
        <dbReference type="PROSITE" id="PS51886"/>
    </source>
</evidence>
<evidence type="ECO:0000256" key="3">
    <source>
        <dbReference type="ARBA" id="ARBA00023128"/>
    </source>
</evidence>
<evidence type="ECO:0000256" key="1">
    <source>
        <dbReference type="ARBA" id="ARBA00004173"/>
    </source>
</evidence>
<dbReference type="PANTHER" id="PTHR23354:SF62">
    <property type="entry name" value="MUSTARD, ISOFORM V"/>
    <property type="match status" value="1"/>
</dbReference>
<sequence>MSSQQQINKLLNRYPFDEEELELLFRCHEALVDNENESSFLLKMAKDSPYSFFFLPGDEMKSRVEFMEKDILPAEFGEKLEGSISSDSFVDYANEGEEKMLELFLEGVAKCCGRRGPNEAFRIIFDCCCDGDQKEASCKKLIDLCYRLSICKDILSVPNIDKSAILSRLSKHDSPSPALGKSLCGASGASQVTRDVFIQWADINAPLFASVLSSFMHTLLFHGKPFPKSRTPFLKPELYQASEIFESSDSPLLFSLASMSPSMGGKWHRLYSSEVDGRSFNRLEWSLLGYSGPTNLLIKTDKDISLGALVSTTWKDSGGFYGDSNSFLFQLEPTTKVFHPVGKDTNFIYCNAKKMSVAQDGLPKGLGFGGNTNKPRLFIPESLELCTAGYLDTTYEQGDLLPKESLEKFNIKTIEVWGVGGDEAINEALRARAEYREYTSSTINKARVVADKKQFVHDLASGVVYNSLYEHREKTRGRAEFRVDDSHDGYVLDRE</sequence>
<comment type="similarity">
    <text evidence="2">Belongs to the OXR1 family.</text>
</comment>
<dbReference type="Pfam" id="PF07534">
    <property type="entry name" value="TLD"/>
    <property type="match status" value="1"/>
</dbReference>